<gene>
    <name evidence="2" type="ORF">AMSG_00573</name>
</gene>
<dbReference type="RefSeq" id="XP_013762844.1">
    <property type="nucleotide sequence ID" value="XM_013907390.1"/>
</dbReference>
<keyword evidence="3" id="KW-1185">Reference proteome</keyword>
<name>A0A0L0DBV9_THETB</name>
<reference evidence="2 3" key="1">
    <citation type="submission" date="2010-05" db="EMBL/GenBank/DDBJ databases">
        <title>The Genome Sequence of Thecamonas trahens ATCC 50062.</title>
        <authorList>
            <consortium name="The Broad Institute Genome Sequencing Platform"/>
            <person name="Russ C."/>
            <person name="Cuomo C."/>
            <person name="Shea T."/>
            <person name="Young S.K."/>
            <person name="Zeng Q."/>
            <person name="Koehrsen M."/>
            <person name="Haas B."/>
            <person name="Borodovsky M."/>
            <person name="Guigo R."/>
            <person name="Alvarado L."/>
            <person name="Berlin A."/>
            <person name="Bochicchio J."/>
            <person name="Borenstein D."/>
            <person name="Chapman S."/>
            <person name="Chen Z."/>
            <person name="Freedman E."/>
            <person name="Gellesch M."/>
            <person name="Goldberg J."/>
            <person name="Griggs A."/>
            <person name="Gujja S."/>
            <person name="Heilman E."/>
            <person name="Heiman D."/>
            <person name="Hepburn T."/>
            <person name="Howarth C."/>
            <person name="Jen D."/>
            <person name="Larson L."/>
            <person name="Mehta T."/>
            <person name="Park D."/>
            <person name="Pearson M."/>
            <person name="Roberts A."/>
            <person name="Saif S."/>
            <person name="Shenoy N."/>
            <person name="Sisk P."/>
            <person name="Stolte C."/>
            <person name="Sykes S."/>
            <person name="Thomson T."/>
            <person name="Walk T."/>
            <person name="White J."/>
            <person name="Yandava C."/>
            <person name="Burger G."/>
            <person name="Gray M.W."/>
            <person name="Holland P.W.H."/>
            <person name="King N."/>
            <person name="Lang F.B.F."/>
            <person name="Roger A.J."/>
            <person name="Ruiz-Trillo I."/>
            <person name="Lander E."/>
            <person name="Nusbaum C."/>
        </authorList>
    </citation>
    <scope>NUCLEOTIDE SEQUENCE [LARGE SCALE GENOMIC DNA]</scope>
    <source>
        <strain evidence="2 3">ATCC 50062</strain>
    </source>
</reference>
<feature type="compositionally biased region" description="Low complexity" evidence="1">
    <location>
        <begin position="107"/>
        <end position="116"/>
    </location>
</feature>
<evidence type="ECO:0000313" key="2">
    <source>
        <dbReference type="EMBL" id="KNC48793.1"/>
    </source>
</evidence>
<dbReference type="Proteomes" id="UP000054408">
    <property type="component" value="Unassembled WGS sequence"/>
</dbReference>
<feature type="region of interest" description="Disordered" evidence="1">
    <location>
        <begin position="107"/>
        <end position="150"/>
    </location>
</feature>
<dbReference type="EMBL" id="GL349434">
    <property type="protein sequence ID" value="KNC48793.1"/>
    <property type="molecule type" value="Genomic_DNA"/>
</dbReference>
<proteinExistence type="predicted"/>
<evidence type="ECO:0000313" key="3">
    <source>
        <dbReference type="Proteomes" id="UP000054408"/>
    </source>
</evidence>
<protein>
    <submittedName>
        <fullName evidence="2">Uncharacterized protein</fullName>
    </submittedName>
</protein>
<feature type="compositionally biased region" description="Basic and acidic residues" evidence="1">
    <location>
        <begin position="123"/>
        <end position="134"/>
    </location>
</feature>
<dbReference type="AlphaFoldDB" id="A0A0L0DBV9"/>
<evidence type="ECO:0000256" key="1">
    <source>
        <dbReference type="SAM" id="MobiDB-lite"/>
    </source>
</evidence>
<dbReference type="GeneID" id="25560373"/>
<organism evidence="2 3">
    <name type="scientific">Thecamonas trahens ATCC 50062</name>
    <dbReference type="NCBI Taxonomy" id="461836"/>
    <lineage>
        <taxon>Eukaryota</taxon>
        <taxon>Apusozoa</taxon>
        <taxon>Apusomonadida</taxon>
        <taxon>Apusomonadidae</taxon>
        <taxon>Thecamonas</taxon>
    </lineage>
</organism>
<accession>A0A0L0DBV9</accession>
<sequence length="193" mass="20260">MSEAQSQTVEHEGVQVTAVSQGLMKAQGPDGEFKVSGYHEFKVIMIAIALHRRQTYDAWHGVQQGPDGEFKVSGYHEFKVTGVNTTTTTKTLNAALVLTSEAAAAAEAEASNEAGASEGGDGGDGKSEEAEASGKGKGKSGSAGKSEPGEVGRAAVYMEIESGREVVLTIVVETKNQEPFDAFQIAVEAVYEF</sequence>